<dbReference type="VEuPathDB" id="VectorBase:ASIC002290"/>
<reference evidence="3" key="2">
    <citation type="submission" date="2020-05" db="UniProtKB">
        <authorList>
            <consortium name="EnsemblMetazoa"/>
        </authorList>
    </citation>
    <scope>IDENTIFICATION</scope>
</reference>
<keyword evidence="2" id="KW-0378">Hydrolase</keyword>
<gene>
    <name evidence="2" type="ORF">ZHAS_00002290</name>
</gene>
<protein>
    <submittedName>
        <fullName evidence="2 3">Fumarylacetoacetate (FAA) hydrolase</fullName>
    </submittedName>
</protein>
<organism evidence="2">
    <name type="scientific">Anopheles sinensis</name>
    <name type="common">Mosquito</name>
    <dbReference type="NCBI Taxonomy" id="74873"/>
    <lineage>
        <taxon>Eukaryota</taxon>
        <taxon>Metazoa</taxon>
        <taxon>Ecdysozoa</taxon>
        <taxon>Arthropoda</taxon>
        <taxon>Hexapoda</taxon>
        <taxon>Insecta</taxon>
        <taxon>Pterygota</taxon>
        <taxon>Neoptera</taxon>
        <taxon>Endopterygota</taxon>
        <taxon>Diptera</taxon>
        <taxon>Nematocera</taxon>
        <taxon>Culicoidea</taxon>
        <taxon>Culicidae</taxon>
        <taxon>Anophelinae</taxon>
        <taxon>Anopheles</taxon>
    </lineage>
</organism>
<dbReference type="EMBL" id="KE524560">
    <property type="protein sequence ID" value="KFB35522.1"/>
    <property type="molecule type" value="Genomic_DNA"/>
</dbReference>
<keyword evidence="4" id="KW-1185">Reference proteome</keyword>
<sequence length="106" mass="11718">MKNDVVVMLSLCTTVTCTDANRDVSYRNPSVECFSQQEAGPSSSIEIVNHSEKHSGGGCQGSPWERWNAMNFECSVLKCIPFSYAAELCAVRVAIRNRGWLRSPVC</sequence>
<dbReference type="EnsemblMetazoa" id="ASIC002290-RA">
    <property type="protein sequence ID" value="ASIC002290-PA"/>
    <property type="gene ID" value="ASIC002290"/>
</dbReference>
<feature type="chain" id="PRO_5010759799" evidence="1">
    <location>
        <begin position="21"/>
        <end position="106"/>
    </location>
</feature>
<evidence type="ECO:0000313" key="3">
    <source>
        <dbReference type="EnsemblMetazoa" id="ASIC002290-PA"/>
    </source>
</evidence>
<proteinExistence type="predicted"/>
<dbReference type="Proteomes" id="UP000030765">
    <property type="component" value="Unassembled WGS sequence"/>
</dbReference>
<evidence type="ECO:0000313" key="2">
    <source>
        <dbReference type="EMBL" id="KFB35522.1"/>
    </source>
</evidence>
<evidence type="ECO:0000256" key="1">
    <source>
        <dbReference type="SAM" id="SignalP"/>
    </source>
</evidence>
<feature type="signal peptide" evidence="1">
    <location>
        <begin position="1"/>
        <end position="20"/>
    </location>
</feature>
<reference evidence="2 4" key="1">
    <citation type="journal article" date="2014" name="BMC Genomics">
        <title>Genome sequence of Anopheles sinensis provides insight into genetics basis of mosquito competence for malaria parasites.</title>
        <authorList>
            <person name="Zhou D."/>
            <person name="Zhang D."/>
            <person name="Ding G."/>
            <person name="Shi L."/>
            <person name="Hou Q."/>
            <person name="Ye Y."/>
            <person name="Xu Y."/>
            <person name="Zhou H."/>
            <person name="Xiong C."/>
            <person name="Li S."/>
            <person name="Yu J."/>
            <person name="Hong S."/>
            <person name="Yu X."/>
            <person name="Zou P."/>
            <person name="Chen C."/>
            <person name="Chang X."/>
            <person name="Wang W."/>
            <person name="Lv Y."/>
            <person name="Sun Y."/>
            <person name="Ma L."/>
            <person name="Shen B."/>
            <person name="Zhu C."/>
        </authorList>
    </citation>
    <scope>NUCLEOTIDE SEQUENCE [LARGE SCALE GENOMIC DNA]</scope>
</reference>
<accession>A0A084VC28</accession>
<dbReference type="AlphaFoldDB" id="A0A084VC28"/>
<name>A0A084VC28_ANOSI</name>
<evidence type="ECO:0000313" key="4">
    <source>
        <dbReference type="Proteomes" id="UP000030765"/>
    </source>
</evidence>
<dbReference type="GO" id="GO:0016787">
    <property type="term" value="F:hydrolase activity"/>
    <property type="evidence" value="ECO:0007669"/>
    <property type="project" value="UniProtKB-KW"/>
</dbReference>
<keyword evidence="1" id="KW-0732">Signal</keyword>
<dbReference type="EMBL" id="ATLV01009986">
    <property type="status" value="NOT_ANNOTATED_CDS"/>
    <property type="molecule type" value="Genomic_DNA"/>
</dbReference>